<name>A0ACB9J4S5_9ASTR</name>
<reference evidence="1 2" key="2">
    <citation type="journal article" date="2022" name="Mol. Ecol. Resour.">
        <title>The genomes of chicory, endive, great burdock and yacon provide insights into Asteraceae paleo-polyploidization history and plant inulin production.</title>
        <authorList>
            <person name="Fan W."/>
            <person name="Wang S."/>
            <person name="Wang H."/>
            <person name="Wang A."/>
            <person name="Jiang F."/>
            <person name="Liu H."/>
            <person name="Zhao H."/>
            <person name="Xu D."/>
            <person name="Zhang Y."/>
        </authorList>
    </citation>
    <scope>NUCLEOTIDE SEQUENCE [LARGE SCALE GENOMIC DNA]</scope>
    <source>
        <strain evidence="2">cv. Yunnan</strain>
        <tissue evidence="1">Leaves</tissue>
    </source>
</reference>
<reference evidence="2" key="1">
    <citation type="journal article" date="2022" name="Mol. Ecol. Resour.">
        <title>The genomes of chicory, endive, great burdock and yacon provide insights into Asteraceae palaeo-polyploidization history and plant inulin production.</title>
        <authorList>
            <person name="Fan W."/>
            <person name="Wang S."/>
            <person name="Wang H."/>
            <person name="Wang A."/>
            <person name="Jiang F."/>
            <person name="Liu H."/>
            <person name="Zhao H."/>
            <person name="Xu D."/>
            <person name="Zhang Y."/>
        </authorList>
    </citation>
    <scope>NUCLEOTIDE SEQUENCE [LARGE SCALE GENOMIC DNA]</scope>
    <source>
        <strain evidence="2">cv. Yunnan</strain>
    </source>
</reference>
<comment type="caution">
    <text evidence="1">The sequence shown here is derived from an EMBL/GenBank/DDBJ whole genome shotgun (WGS) entry which is preliminary data.</text>
</comment>
<evidence type="ECO:0000313" key="2">
    <source>
        <dbReference type="Proteomes" id="UP001056120"/>
    </source>
</evidence>
<evidence type="ECO:0000313" key="1">
    <source>
        <dbReference type="EMBL" id="KAI3815121.1"/>
    </source>
</evidence>
<dbReference type="Proteomes" id="UP001056120">
    <property type="component" value="Linkage Group LG05"/>
</dbReference>
<keyword evidence="2" id="KW-1185">Reference proteome</keyword>
<protein>
    <submittedName>
        <fullName evidence="1">Uncharacterized protein</fullName>
    </submittedName>
</protein>
<proteinExistence type="predicted"/>
<accession>A0ACB9J4S5</accession>
<gene>
    <name evidence="1" type="ORF">L1987_14777</name>
</gene>
<sequence>MNLLSINIEGLGDPRKSNWIRGLKATYGVHFLAIQETKIGDMDRLQATNLWGWTKYELESVMAEGRSGGLLCLWNPGVFRAMNIIKNRYFLIISGELVGMDKKGNFANIYAPNDPASRRTLWEDLLVLRNSLPGLWVFLGDFNEVRDASERVSSEFVAFNADWFNKFIEDAEVTEYNMGRHQFTYMSDNGKKLSKLDRFLVCREFMNYWPTASLTALSRGYSDHCPILLSVIPHDFGHIPFRFFNSWLELPGFVNFVEESAGSFVFDGPAGLSLSTKFRWLKNRIKSWVEKERRIREDSFRLCKARLEELESLAESRVLDPLELDERLNCKQVVGAFDKEKLKDAHQKSRVRWAKDGDENSGFFHSMVNTNVSRNRINVMSFNGEWVIDPVSLKDHIRDYFAERFREPFSLRPQLVCHGIAKLDGREAAKLEEGFSTEEIKRVIWECGDDRAPGPDGFNFRFIKRFWSCFEVDFYRLFTEFYDEPYLHYGSCSSFIALIAKVTDPSVPQEFRLVSLIGCINKTISKVLVNRLKGVIGKLISDEQTGFLEGRSILDGPLVLNELIAWLSKKRRRV</sequence>
<dbReference type="EMBL" id="CM042022">
    <property type="protein sequence ID" value="KAI3815121.1"/>
    <property type="molecule type" value="Genomic_DNA"/>
</dbReference>
<organism evidence="1 2">
    <name type="scientific">Smallanthus sonchifolius</name>
    <dbReference type="NCBI Taxonomy" id="185202"/>
    <lineage>
        <taxon>Eukaryota</taxon>
        <taxon>Viridiplantae</taxon>
        <taxon>Streptophyta</taxon>
        <taxon>Embryophyta</taxon>
        <taxon>Tracheophyta</taxon>
        <taxon>Spermatophyta</taxon>
        <taxon>Magnoliopsida</taxon>
        <taxon>eudicotyledons</taxon>
        <taxon>Gunneridae</taxon>
        <taxon>Pentapetalae</taxon>
        <taxon>asterids</taxon>
        <taxon>campanulids</taxon>
        <taxon>Asterales</taxon>
        <taxon>Asteraceae</taxon>
        <taxon>Asteroideae</taxon>
        <taxon>Heliantheae alliance</taxon>
        <taxon>Millerieae</taxon>
        <taxon>Smallanthus</taxon>
    </lineage>
</organism>